<evidence type="ECO:0000313" key="2">
    <source>
        <dbReference type="EMBL" id="MBW32579.1"/>
    </source>
</evidence>
<sequence>MMALSCSGLLLPTTIFSHDLTGTTHDDHDDDDSETVTVGAAAFALKQATHPLSSERRRALAKPVTVACHRWFVRFAPIDYGPSKDSPPRAMPMV</sequence>
<feature type="signal peptide" evidence="1">
    <location>
        <begin position="1"/>
        <end position="17"/>
    </location>
</feature>
<proteinExistence type="predicted"/>
<name>A0A2M3ZVP0_9DIPT</name>
<feature type="chain" id="PRO_5014792060" evidence="1">
    <location>
        <begin position="18"/>
        <end position="94"/>
    </location>
</feature>
<accession>A0A2M3ZVP0</accession>
<organism evidence="2">
    <name type="scientific">Anopheles braziliensis</name>
    <dbReference type="NCBI Taxonomy" id="58242"/>
    <lineage>
        <taxon>Eukaryota</taxon>
        <taxon>Metazoa</taxon>
        <taxon>Ecdysozoa</taxon>
        <taxon>Arthropoda</taxon>
        <taxon>Hexapoda</taxon>
        <taxon>Insecta</taxon>
        <taxon>Pterygota</taxon>
        <taxon>Neoptera</taxon>
        <taxon>Endopterygota</taxon>
        <taxon>Diptera</taxon>
        <taxon>Nematocera</taxon>
        <taxon>Culicoidea</taxon>
        <taxon>Culicidae</taxon>
        <taxon>Anophelinae</taxon>
        <taxon>Anopheles</taxon>
    </lineage>
</organism>
<keyword evidence="1" id="KW-0732">Signal</keyword>
<dbReference type="AlphaFoldDB" id="A0A2M3ZVP0"/>
<dbReference type="EMBL" id="GGFM01011828">
    <property type="protein sequence ID" value="MBW32579.1"/>
    <property type="molecule type" value="Transcribed_RNA"/>
</dbReference>
<evidence type="ECO:0000256" key="1">
    <source>
        <dbReference type="SAM" id="SignalP"/>
    </source>
</evidence>
<protein>
    <submittedName>
        <fullName evidence="2">Putative secreted peptide</fullName>
    </submittedName>
</protein>
<reference evidence="2" key="1">
    <citation type="submission" date="2018-01" db="EMBL/GenBank/DDBJ databases">
        <title>An insight into the sialome of Amazonian anophelines.</title>
        <authorList>
            <person name="Ribeiro J.M."/>
            <person name="Scarpassa V."/>
            <person name="Calvo E."/>
        </authorList>
    </citation>
    <scope>NUCLEOTIDE SEQUENCE</scope>
    <source>
        <tissue evidence="2">Salivary glands</tissue>
    </source>
</reference>